<dbReference type="InterPro" id="IPR027385">
    <property type="entry name" value="Beta-barrel_OMP"/>
</dbReference>
<evidence type="ECO:0000256" key="1">
    <source>
        <dbReference type="ARBA" id="ARBA00004442"/>
    </source>
</evidence>
<name>A0ABV6FE76_9BURK</name>
<feature type="chain" id="PRO_5047066474" evidence="3">
    <location>
        <begin position="33"/>
        <end position="200"/>
    </location>
</feature>
<evidence type="ECO:0000256" key="2">
    <source>
        <dbReference type="ARBA" id="ARBA00022729"/>
    </source>
</evidence>
<feature type="domain" description="Outer membrane protein beta-barrel" evidence="4">
    <location>
        <begin position="20"/>
        <end position="200"/>
    </location>
</feature>
<organism evidence="5 6">
    <name type="scientific">Massilia consociata</name>
    <dbReference type="NCBI Taxonomy" id="760117"/>
    <lineage>
        <taxon>Bacteria</taxon>
        <taxon>Pseudomonadati</taxon>
        <taxon>Pseudomonadota</taxon>
        <taxon>Betaproteobacteria</taxon>
        <taxon>Burkholderiales</taxon>
        <taxon>Oxalobacteraceae</taxon>
        <taxon>Telluria group</taxon>
        <taxon>Massilia</taxon>
    </lineage>
</organism>
<dbReference type="Proteomes" id="UP001589773">
    <property type="component" value="Unassembled WGS sequence"/>
</dbReference>
<dbReference type="InterPro" id="IPR011250">
    <property type="entry name" value="OMP/PagP_B-barrel"/>
</dbReference>
<comment type="subcellular location">
    <subcellularLocation>
        <location evidence="1">Cell outer membrane</location>
    </subcellularLocation>
</comment>
<proteinExistence type="predicted"/>
<evidence type="ECO:0000259" key="4">
    <source>
        <dbReference type="Pfam" id="PF13505"/>
    </source>
</evidence>
<keyword evidence="6" id="KW-1185">Reference proteome</keyword>
<evidence type="ECO:0000256" key="3">
    <source>
        <dbReference type="SAM" id="SignalP"/>
    </source>
</evidence>
<dbReference type="RefSeq" id="WP_379678660.1">
    <property type="nucleotide sequence ID" value="NZ_JBHLWP010000009.1"/>
</dbReference>
<dbReference type="Pfam" id="PF13505">
    <property type="entry name" value="OMP_b-brl"/>
    <property type="match status" value="1"/>
</dbReference>
<protein>
    <submittedName>
        <fullName evidence="5">Outer membrane beta-barrel protein</fullName>
    </submittedName>
</protein>
<dbReference type="EMBL" id="JBHLWP010000009">
    <property type="protein sequence ID" value="MFC0251829.1"/>
    <property type="molecule type" value="Genomic_DNA"/>
</dbReference>
<reference evidence="5 6" key="1">
    <citation type="submission" date="2024-09" db="EMBL/GenBank/DDBJ databases">
        <authorList>
            <person name="Sun Q."/>
            <person name="Mori K."/>
        </authorList>
    </citation>
    <scope>NUCLEOTIDE SEQUENCE [LARGE SCALE GENOMIC DNA]</scope>
    <source>
        <strain evidence="5 6">CCM 7792</strain>
    </source>
</reference>
<sequence>MRKLFAARIPAGVRRAGLLAAAAFACAGAAQAEPIRFEATPTTPQLYAGVGASVIDQVVGKSRVHPKLLAGYEFGNGFGVEGGYVRQRKQHLIRPGTAGGSAGFADGYGGFGMYVAVKHILPLTGQLSAFAKLGVSHNVRKYHNWAGTDKATDTGAYGAFGLQYSVTQKVAVTAEYERYGKDKERGAKADAVTVGVKVAF</sequence>
<comment type="caution">
    <text evidence="5">The sequence shown here is derived from an EMBL/GenBank/DDBJ whole genome shotgun (WGS) entry which is preliminary data.</text>
</comment>
<dbReference type="PROSITE" id="PS51257">
    <property type="entry name" value="PROKAR_LIPOPROTEIN"/>
    <property type="match status" value="1"/>
</dbReference>
<gene>
    <name evidence="5" type="ORF">ACFFJK_08000</name>
</gene>
<feature type="signal peptide" evidence="3">
    <location>
        <begin position="1"/>
        <end position="32"/>
    </location>
</feature>
<dbReference type="Gene3D" id="2.40.160.20">
    <property type="match status" value="1"/>
</dbReference>
<accession>A0ABV6FE76</accession>
<evidence type="ECO:0000313" key="6">
    <source>
        <dbReference type="Proteomes" id="UP001589773"/>
    </source>
</evidence>
<keyword evidence="2 3" id="KW-0732">Signal</keyword>
<dbReference type="SUPFAM" id="SSF56925">
    <property type="entry name" value="OMPA-like"/>
    <property type="match status" value="1"/>
</dbReference>
<evidence type="ECO:0000313" key="5">
    <source>
        <dbReference type="EMBL" id="MFC0251829.1"/>
    </source>
</evidence>